<feature type="compositionally biased region" description="Acidic residues" evidence="3">
    <location>
        <begin position="846"/>
        <end position="856"/>
    </location>
</feature>
<dbReference type="ZFIN" id="ZDB-GENE-060526-98">
    <property type="gene designation" value="fkbp15a"/>
</dbReference>
<organism evidence="5 8">
    <name type="scientific">Danio rerio</name>
    <name type="common">Zebrafish</name>
    <name type="synonym">Brachydanio rerio</name>
    <dbReference type="NCBI Taxonomy" id="7955"/>
    <lineage>
        <taxon>Eukaryota</taxon>
        <taxon>Metazoa</taxon>
        <taxon>Chordata</taxon>
        <taxon>Craniata</taxon>
        <taxon>Vertebrata</taxon>
        <taxon>Euteleostomi</taxon>
        <taxon>Actinopterygii</taxon>
        <taxon>Neopterygii</taxon>
        <taxon>Teleostei</taxon>
        <taxon>Ostariophysi</taxon>
        <taxon>Cypriniformes</taxon>
        <taxon>Danionidae</taxon>
        <taxon>Danioninae</taxon>
        <taxon>Danio</taxon>
    </lineage>
</organism>
<dbReference type="InterPro" id="IPR001179">
    <property type="entry name" value="PPIase_FKBP_dom"/>
</dbReference>
<dbReference type="RefSeq" id="XP_021332196.1">
    <property type="nucleotide sequence ID" value="XM_021476521.2"/>
</dbReference>
<feature type="domain" description="PPIase FKBP-type" evidence="4">
    <location>
        <begin position="197"/>
        <end position="289"/>
    </location>
</feature>
<dbReference type="Pfam" id="PF23649">
    <property type="entry name" value="FKBP15"/>
    <property type="match status" value="2"/>
</dbReference>
<feature type="region of interest" description="Disordered" evidence="3">
    <location>
        <begin position="846"/>
        <end position="875"/>
    </location>
</feature>
<dbReference type="Gene3D" id="3.10.50.40">
    <property type="match status" value="1"/>
</dbReference>
<protein>
    <recommendedName>
        <fullName evidence="1">peptidylprolyl isomerase</fullName>
        <ecNumber evidence="1">5.2.1.8</ecNumber>
    </recommendedName>
</protein>
<evidence type="ECO:0000256" key="3">
    <source>
        <dbReference type="SAM" id="MobiDB-lite"/>
    </source>
</evidence>
<dbReference type="SUPFAM" id="SSF54534">
    <property type="entry name" value="FKBP-like"/>
    <property type="match status" value="1"/>
</dbReference>
<dbReference type="GO" id="GO:0030426">
    <property type="term" value="C:growth cone"/>
    <property type="evidence" value="ECO:0000318"/>
    <property type="project" value="GO_Central"/>
</dbReference>
<sequence length="875" mass="98683">MEKIRDVIPDYHDGDFLCPKSGAKLASLFGLDRAECQGNESFQFTAPKQPKRTSGVLGLPPKKPPPPPPCAPAVLFATAAHAFCFVNGQYVKQGKIGAAVLGNHVTKEYKILLYGNKQKQITTARIQRGFVLTVQPCEYVAFYDDQQQNWSLMFDLEKARPEFIREVFLARWNSEASSDSLLTQDLLHGEGQAVNVGDTVEVAYSAWLLHNHSLGQIFDSNLGKEKLQRVKLGSGKALRGLEDGVLGMQKGGRRLLIIPPSMSYGSKSGPNHVPAESTLVYDVEIHRVKFCKNRHGGGSAEPSRTPPDICSDTLSEGKLDTPETDKSKCAQHDLDQAPDGKVEPKSECQIDSGPSKAKLISRIAKMGQPMLPFLIGAIPAQPDPSDSETEDASESGLTCDPCPSHDSPSPKPAQIPCTSPPSLYQADAVQNKEAAPQAESNPAQDFQPCSCRENPYFPPQLNSFTSIYQAQHIPYSTPDITSFLMSDARQHNKEILMAIEKLEHRVDRLTSKVDDLHKEGHFSFGLATVSLETNMILYNIQRIIQQESVCLKNEVLSSKLEGQNHKMEDLCEQNKRYMEQLPIQTCHIHSEQEKEDSLISSCQLQQQLVNLQQRETEIQTQLSAALDDKHKHCAQISLLEAQVAELLKKEEQSDQRWRAEKQKYKELESTIQNMDEEMQDLRAEKENLQQVLSEKKRKWKAERERIIVEQEEEHERSQQEVLQLLMQLRKARHSTEALMKQAEFELSAQKKCDAELAEQEKLEGAITELQEQCEDLTTTSSSMNEQFDTQLAVQVKRAMKEVFQCLRTEFDLQESYRGHSVLQILQNTIKGVTMKFLSESWEFESDEDKAEEEYGSTEEVLMPKDNDEIEEKVEH</sequence>
<keyword evidence="5" id="KW-1185">Reference proteome</keyword>
<name>A0A8M9PXU5_DANRE</name>
<comment type="catalytic activity">
    <reaction evidence="1">
        <text>[protein]-peptidylproline (omega=180) = [protein]-peptidylproline (omega=0)</text>
        <dbReference type="Rhea" id="RHEA:16237"/>
        <dbReference type="Rhea" id="RHEA-COMP:10747"/>
        <dbReference type="Rhea" id="RHEA-COMP:10748"/>
        <dbReference type="ChEBI" id="CHEBI:83833"/>
        <dbReference type="ChEBI" id="CHEBI:83834"/>
        <dbReference type="EC" id="5.2.1.8"/>
    </reaction>
</comment>
<evidence type="ECO:0000313" key="10">
    <source>
        <dbReference type="RefSeq" id="XP_021329706.1"/>
    </source>
</evidence>
<dbReference type="KEGG" id="dre:799923"/>
<keyword evidence="1" id="KW-0697">Rotamase</keyword>
<feature type="compositionally biased region" description="Basic and acidic residues" evidence="3">
    <location>
        <begin position="861"/>
        <end position="875"/>
    </location>
</feature>
<reference evidence="6 7" key="2">
    <citation type="submission" date="2025-04" db="UniProtKB">
        <authorList>
            <consortium name="RefSeq"/>
        </authorList>
    </citation>
    <scope>IDENTIFICATION</scope>
    <source>
        <strain evidence="6 7">Tuebingen</strain>
    </source>
</reference>
<dbReference type="RefSeq" id="XP_021329704.1">
    <property type="nucleotide sequence ID" value="XM_021474029.2"/>
</dbReference>
<evidence type="ECO:0000313" key="12">
    <source>
        <dbReference type="RefSeq" id="XP_021332196.1"/>
    </source>
</evidence>
<dbReference type="PROSITE" id="PS50059">
    <property type="entry name" value="FKBP_PPIASE"/>
    <property type="match status" value="1"/>
</dbReference>
<dbReference type="RefSeq" id="XP_009299868.1">
    <property type="nucleotide sequence ID" value="XM_009301593.4"/>
</dbReference>
<dbReference type="GeneID" id="799923"/>
<feature type="region of interest" description="Disordered" evidence="3">
    <location>
        <begin position="42"/>
        <end position="65"/>
    </location>
</feature>
<dbReference type="CTD" id="799923"/>
<dbReference type="AGR" id="ZFIN:ZDB-GENE-060526-98"/>
<feature type="region of interest" description="Disordered" evidence="3">
    <location>
        <begin position="294"/>
        <end position="355"/>
    </location>
</feature>
<feature type="compositionally biased region" description="Basic and acidic residues" evidence="3">
    <location>
        <begin position="315"/>
        <end position="348"/>
    </location>
</feature>
<keyword evidence="1" id="KW-0413">Isomerase</keyword>
<reference evidence="5" key="1">
    <citation type="journal article" date="2013" name="Nature">
        <title>The zebrafish reference genome sequence and its relationship to the human genome.</title>
        <authorList>
            <consortium name="Genome Reference Consortium Zebrafish"/>
            <person name="Howe K."/>
            <person name="Clark M.D."/>
            <person name="Torroja C.F."/>
            <person name="Torrance J."/>
            <person name="Berthelot C."/>
            <person name="Muffato M."/>
            <person name="Collins J.E."/>
            <person name="Humphray S."/>
            <person name="McLaren K."/>
            <person name="Matthews L."/>
            <person name="McLaren S."/>
            <person name="Sealy I."/>
            <person name="Caccamo M."/>
            <person name="Churcher C."/>
            <person name="Scott C."/>
            <person name="Barrett J.C."/>
            <person name="Koch R."/>
            <person name="Rauch G.J."/>
            <person name="White S."/>
            <person name="Chow W."/>
            <person name="Kilian B."/>
            <person name="Quintais L.T."/>
            <person name="Guerra-Assuncao J.A."/>
            <person name="Zhou Y."/>
            <person name="Gu Y."/>
            <person name="Yen J."/>
            <person name="Vogel J.H."/>
            <person name="Eyre T."/>
            <person name="Redmond S."/>
            <person name="Banerjee R."/>
            <person name="Chi J."/>
            <person name="Fu B."/>
            <person name="Langley E."/>
            <person name="Maguire S.F."/>
            <person name="Laird G.K."/>
            <person name="Lloyd D."/>
            <person name="Kenyon E."/>
            <person name="Donaldson S."/>
            <person name="Sehra H."/>
            <person name="Almeida-King J."/>
            <person name="Loveland J."/>
            <person name="Trevanion S."/>
            <person name="Jones M."/>
            <person name="Quail M."/>
            <person name="Willey D."/>
            <person name="Hunt A."/>
            <person name="Burton J."/>
            <person name="Sims S."/>
            <person name="McLay K."/>
            <person name="Plumb B."/>
            <person name="Davis J."/>
            <person name="Clee C."/>
            <person name="Oliver K."/>
            <person name="Clark R."/>
            <person name="Riddle C."/>
            <person name="Elliot D."/>
            <person name="Eliott D."/>
            <person name="Threadgold G."/>
            <person name="Harden G."/>
            <person name="Ware D."/>
            <person name="Begum S."/>
            <person name="Mortimore B."/>
            <person name="Mortimer B."/>
            <person name="Kerry G."/>
            <person name="Heath P."/>
            <person name="Phillimore B."/>
            <person name="Tracey A."/>
            <person name="Corby N."/>
            <person name="Dunn M."/>
            <person name="Johnson C."/>
            <person name="Wood J."/>
            <person name="Clark S."/>
            <person name="Pelan S."/>
            <person name="Griffiths G."/>
            <person name="Smith M."/>
            <person name="Glithero R."/>
            <person name="Howden P."/>
            <person name="Barker N."/>
            <person name="Lloyd C."/>
            <person name="Stevens C."/>
            <person name="Harley J."/>
            <person name="Holt K."/>
            <person name="Panagiotidis G."/>
            <person name="Lovell J."/>
            <person name="Beasley H."/>
            <person name="Henderson C."/>
            <person name="Gordon D."/>
            <person name="Auger K."/>
            <person name="Wright D."/>
            <person name="Collins J."/>
            <person name="Raisen C."/>
            <person name="Dyer L."/>
            <person name="Leung K."/>
            <person name="Robertson L."/>
            <person name="Ambridge K."/>
            <person name="Leongamornlert D."/>
            <person name="McGuire S."/>
            <person name="Gilderthorp R."/>
            <person name="Griffiths C."/>
            <person name="Manthravadi D."/>
            <person name="Nichol S."/>
            <person name="Barker G."/>
            <person name="Whitehead S."/>
            <person name="Kay M."/>
            <person name="Brown J."/>
            <person name="Murnane C."/>
            <person name="Gray E."/>
            <person name="Humphries M."/>
            <person name="Sycamore N."/>
            <person name="Barker D."/>
            <person name="Saunders D."/>
            <person name="Wallis J."/>
            <person name="Babbage A."/>
            <person name="Hammond S."/>
            <person name="Mashreghi-Mohammadi M."/>
            <person name="Barr L."/>
            <person name="Martin S."/>
            <person name="Wray P."/>
            <person name="Ellington A."/>
            <person name="Matthews N."/>
            <person name="Ellwood M."/>
            <person name="Woodmansey R."/>
            <person name="Clark G."/>
            <person name="Cooper J."/>
            <person name="Cooper J."/>
            <person name="Tromans A."/>
            <person name="Grafham D."/>
            <person name="Skuce C."/>
            <person name="Pandian R."/>
            <person name="Andrews R."/>
            <person name="Harrison E."/>
            <person name="Kimberley A."/>
            <person name="Garnett J."/>
            <person name="Fosker N."/>
            <person name="Hall R."/>
            <person name="Garner P."/>
            <person name="Kelly D."/>
            <person name="Bird C."/>
            <person name="Palmer S."/>
            <person name="Gehring I."/>
            <person name="Berger A."/>
            <person name="Dooley C.M."/>
            <person name="Ersan-Urun Z."/>
            <person name="Eser C."/>
            <person name="Geiger H."/>
            <person name="Geisler M."/>
            <person name="Karotki L."/>
            <person name="Kirn A."/>
            <person name="Konantz J."/>
            <person name="Konantz M."/>
            <person name="Oberlander M."/>
            <person name="Rudolph-Geiger S."/>
            <person name="Teucke M."/>
            <person name="Lanz C."/>
            <person name="Raddatz G."/>
            <person name="Osoegawa K."/>
            <person name="Zhu B."/>
            <person name="Rapp A."/>
            <person name="Widaa S."/>
            <person name="Langford C."/>
            <person name="Yang F."/>
            <person name="Schuster S.C."/>
            <person name="Carter N.P."/>
            <person name="Harrow J."/>
            <person name="Ning Z."/>
            <person name="Herrero J."/>
            <person name="Searle S.M."/>
            <person name="Enright A."/>
            <person name="Geisler R."/>
            <person name="Plasterk R.H."/>
            <person name="Lee C."/>
            <person name="Westerfield M."/>
            <person name="de Jong P.J."/>
            <person name="Zon L.I."/>
            <person name="Postlethwait J.H."/>
            <person name="Nusslein-Volhard C."/>
            <person name="Hubbard T.J."/>
            <person name="Roest Crollius H."/>
            <person name="Rogers J."/>
            <person name="Stemple D.L."/>
        </authorList>
    </citation>
    <scope>NUCLEOTIDE SEQUENCE [LARGE SCALE GENOMIC DNA]</scope>
</reference>
<dbReference type="PANTHER" id="PTHR44927">
    <property type="entry name" value="FK506-BINDING PROTEIN 15"/>
    <property type="match status" value="1"/>
</dbReference>
<feature type="coiled-coil region" evidence="2">
    <location>
        <begin position="752"/>
        <end position="786"/>
    </location>
</feature>
<accession>A0A8M9PXU5</accession>
<keyword evidence="2" id="KW-0175">Coiled coil</keyword>
<dbReference type="InterPro" id="IPR056598">
    <property type="entry name" value="FKBP-15_dom"/>
</dbReference>
<dbReference type="RefSeq" id="XP_021329705.1">
    <property type="nucleotide sequence ID" value="XM_021474030.2"/>
</dbReference>
<evidence type="ECO:0000259" key="4">
    <source>
        <dbReference type="PROSITE" id="PS50059"/>
    </source>
</evidence>
<evidence type="ECO:0000313" key="13">
    <source>
        <dbReference type="ZFIN" id="ZDB-GENE-060526-98"/>
    </source>
</evidence>
<evidence type="ECO:0000313" key="7">
    <source>
        <dbReference type="RefSeq" id="XP_021327294.1"/>
    </source>
</evidence>
<evidence type="ECO:0000256" key="1">
    <source>
        <dbReference type="PROSITE-ProRule" id="PRU00277"/>
    </source>
</evidence>
<feature type="region of interest" description="Disordered" evidence="3">
    <location>
        <begin position="375"/>
        <end position="451"/>
    </location>
</feature>
<dbReference type="RefSeq" id="XP_021327294.1">
    <property type="nucleotide sequence ID" value="XM_021471619.2"/>
</dbReference>
<evidence type="ECO:0000313" key="5">
    <source>
        <dbReference type="Proteomes" id="UP000000437"/>
    </source>
</evidence>
<dbReference type="InterPro" id="IPR046357">
    <property type="entry name" value="PPIase_dom_sf"/>
</dbReference>
<dbReference type="PANTHER" id="PTHR44927:SF1">
    <property type="entry name" value="FK506-BINDING PROTEIN 15"/>
    <property type="match status" value="1"/>
</dbReference>
<dbReference type="EC" id="5.2.1.8" evidence="1"/>
<dbReference type="Pfam" id="PF00254">
    <property type="entry name" value="FKBP_C"/>
    <property type="match status" value="1"/>
</dbReference>
<dbReference type="OrthoDB" id="77911at2759"/>
<dbReference type="RefSeq" id="XP_021332194.1">
    <property type="nucleotide sequence ID" value="XM_021476519.2"/>
</dbReference>
<feature type="coiled-coil region" evidence="2">
    <location>
        <begin position="485"/>
        <end position="519"/>
    </location>
</feature>
<evidence type="ECO:0000313" key="6">
    <source>
        <dbReference type="RefSeq" id="XP_009299868.1"/>
    </source>
</evidence>
<dbReference type="RefSeq" id="XP_021329706.1">
    <property type="nucleotide sequence ID" value="XM_021474031.2"/>
</dbReference>
<gene>
    <name evidence="6 7 8 9 10 11 12 13" type="primary">fkbp15a</name>
</gene>
<dbReference type="Proteomes" id="UP000000437">
    <property type="component" value="Chromosome 5"/>
</dbReference>
<evidence type="ECO:0000313" key="8">
    <source>
        <dbReference type="RefSeq" id="XP_021329704.1"/>
    </source>
</evidence>
<proteinExistence type="predicted"/>
<evidence type="ECO:0000313" key="11">
    <source>
        <dbReference type="RefSeq" id="XP_021332194.1"/>
    </source>
</evidence>
<dbReference type="GO" id="GO:0003755">
    <property type="term" value="F:peptidyl-prolyl cis-trans isomerase activity"/>
    <property type="evidence" value="ECO:0007669"/>
    <property type="project" value="UniProtKB-KW"/>
</dbReference>
<dbReference type="AlphaFoldDB" id="A0A8M9PXU5"/>
<dbReference type="RefSeq" id="XP_073808407.1">
    <property type="nucleotide sequence ID" value="XM_073952306.1"/>
</dbReference>
<feature type="coiled-coil region" evidence="2">
    <location>
        <begin position="636"/>
        <end position="727"/>
    </location>
</feature>
<evidence type="ECO:0000313" key="9">
    <source>
        <dbReference type="RefSeq" id="XP_021329705.1"/>
    </source>
</evidence>
<evidence type="ECO:0000256" key="2">
    <source>
        <dbReference type="SAM" id="Coils"/>
    </source>
</evidence>